<name>A0A4P9Z0E8_9FUNG</name>
<feature type="chain" id="PRO_5020943104" evidence="1">
    <location>
        <begin position="21"/>
        <end position="245"/>
    </location>
</feature>
<reference evidence="3" key="1">
    <citation type="journal article" date="2018" name="Nat. Microbiol.">
        <title>Leveraging single-cell genomics to expand the fungal tree of life.</title>
        <authorList>
            <person name="Ahrendt S.R."/>
            <person name="Quandt C.A."/>
            <person name="Ciobanu D."/>
            <person name="Clum A."/>
            <person name="Salamov A."/>
            <person name="Andreopoulos B."/>
            <person name="Cheng J.F."/>
            <person name="Woyke T."/>
            <person name="Pelin A."/>
            <person name="Henrissat B."/>
            <person name="Reynolds N.K."/>
            <person name="Benny G.L."/>
            <person name="Smith M.E."/>
            <person name="James T.Y."/>
            <person name="Grigoriev I.V."/>
        </authorList>
    </citation>
    <scope>NUCLEOTIDE SEQUENCE [LARGE SCALE GENOMIC DNA]</scope>
    <source>
        <strain evidence="3">Benny S71-1</strain>
    </source>
</reference>
<gene>
    <name evidence="2" type="ORF">SYNPS1DRAFT_28519</name>
</gene>
<sequence length="245" mass="24614">MHFLAKSILPLMAVLATASAQSTSATPPAAGKPATPSGPANLSDGCLKVLDSPDVMPGCISDVEADFTGGSAKSLTAVCDTPADNARGHRCSDDQVKKAISTLEASCKSELSSNQTAVQNVYSMWMMYGPSMAGRCTKDGNGKYCMDTTGAAAATGAQCEGCSRTLLENALKQKPVGDPALGGESFQRQMGALKSAAAKCNINTSGSGSGSSSSSSSPTVGGSYSTTMLMSAVGTVVVGALMLTA</sequence>
<dbReference type="EMBL" id="KZ989628">
    <property type="protein sequence ID" value="RKP25758.1"/>
    <property type="molecule type" value="Genomic_DNA"/>
</dbReference>
<evidence type="ECO:0000313" key="3">
    <source>
        <dbReference type="Proteomes" id="UP000278143"/>
    </source>
</evidence>
<keyword evidence="3" id="KW-1185">Reference proteome</keyword>
<evidence type="ECO:0000313" key="2">
    <source>
        <dbReference type="EMBL" id="RKP25758.1"/>
    </source>
</evidence>
<evidence type="ECO:0000256" key="1">
    <source>
        <dbReference type="SAM" id="SignalP"/>
    </source>
</evidence>
<protein>
    <submittedName>
        <fullName evidence="2">Uncharacterized protein</fullName>
    </submittedName>
</protein>
<dbReference type="Proteomes" id="UP000278143">
    <property type="component" value="Unassembled WGS sequence"/>
</dbReference>
<dbReference type="OrthoDB" id="5588482at2759"/>
<keyword evidence="1" id="KW-0732">Signal</keyword>
<dbReference type="AlphaFoldDB" id="A0A4P9Z0E8"/>
<accession>A0A4P9Z0E8</accession>
<organism evidence="2 3">
    <name type="scientific">Syncephalis pseudoplumigaleata</name>
    <dbReference type="NCBI Taxonomy" id="1712513"/>
    <lineage>
        <taxon>Eukaryota</taxon>
        <taxon>Fungi</taxon>
        <taxon>Fungi incertae sedis</taxon>
        <taxon>Zoopagomycota</taxon>
        <taxon>Zoopagomycotina</taxon>
        <taxon>Zoopagomycetes</taxon>
        <taxon>Zoopagales</taxon>
        <taxon>Piptocephalidaceae</taxon>
        <taxon>Syncephalis</taxon>
    </lineage>
</organism>
<feature type="signal peptide" evidence="1">
    <location>
        <begin position="1"/>
        <end position="20"/>
    </location>
</feature>
<proteinExistence type="predicted"/>